<reference evidence="5" key="2">
    <citation type="journal article" date="2018" name="Plant J.">
        <title>The Sorghum bicolor reference genome: improved assembly, gene annotations, a transcriptome atlas, and signatures of genome organization.</title>
        <authorList>
            <person name="McCormick R.F."/>
            <person name="Truong S.K."/>
            <person name="Sreedasyam A."/>
            <person name="Jenkins J."/>
            <person name="Shu S."/>
            <person name="Sims D."/>
            <person name="Kennedy M."/>
            <person name="Amirebrahimi M."/>
            <person name="Weers B.D."/>
            <person name="McKinley B."/>
            <person name="Mattison A."/>
            <person name="Morishige D.T."/>
            <person name="Grimwood J."/>
            <person name="Schmutz J."/>
            <person name="Mullet J.E."/>
        </authorList>
    </citation>
    <scope>NUCLEOTIDE SEQUENCE [LARGE SCALE GENOMIC DNA]</scope>
    <source>
        <strain evidence="5">cv. BTx623</strain>
    </source>
</reference>
<feature type="domain" description="Invertebrate defensins family profile" evidence="3">
    <location>
        <begin position="40"/>
        <end position="69"/>
    </location>
</feature>
<sequence length="93" mass="9943">MACNKIMAVAATSLILSSFLLPSSDAKAMCPLFRSRVPDCDHDAMRCLARCQDEGYVGGFCTFQQVCMCAQCSMSAADYQLGPSPLPLASPEP</sequence>
<evidence type="ECO:0000259" key="3">
    <source>
        <dbReference type="Pfam" id="PF01097"/>
    </source>
</evidence>
<evidence type="ECO:0000313" key="5">
    <source>
        <dbReference type="Proteomes" id="UP000000768"/>
    </source>
</evidence>
<keyword evidence="2" id="KW-0732">Signal</keyword>
<keyword evidence="5" id="KW-1185">Reference proteome</keyword>
<feature type="chain" id="PRO_5008589161" description="Invertebrate defensins family profile domain-containing protein" evidence="2">
    <location>
        <begin position="27"/>
        <end position="93"/>
    </location>
</feature>
<evidence type="ECO:0000313" key="4">
    <source>
        <dbReference type="EMBL" id="KXG28957.1"/>
    </source>
</evidence>
<dbReference type="AlphaFoldDB" id="A0A1B6PTG6"/>
<evidence type="ECO:0000256" key="2">
    <source>
        <dbReference type="SAM" id="SignalP"/>
    </source>
</evidence>
<dbReference type="InterPro" id="IPR001542">
    <property type="entry name" value="Defensin_invertebrate/fungal"/>
</dbReference>
<name>A0A1B6PTG6_SORBI</name>
<evidence type="ECO:0000256" key="1">
    <source>
        <dbReference type="ARBA" id="ARBA00023157"/>
    </source>
</evidence>
<proteinExistence type="predicted"/>
<protein>
    <recommendedName>
        <fullName evidence="3">Invertebrate defensins family profile domain-containing protein</fullName>
    </recommendedName>
</protein>
<feature type="signal peptide" evidence="2">
    <location>
        <begin position="1"/>
        <end position="26"/>
    </location>
</feature>
<keyword evidence="1" id="KW-1015">Disulfide bond</keyword>
<dbReference type="GO" id="GO:0006952">
    <property type="term" value="P:defense response"/>
    <property type="evidence" value="ECO:0007669"/>
    <property type="project" value="InterPro"/>
</dbReference>
<dbReference type="OMA" id="CAQCSMS"/>
<dbReference type="InParanoid" id="A0A1B6PTG6"/>
<dbReference type="Proteomes" id="UP000000768">
    <property type="component" value="Chromosome 5"/>
</dbReference>
<organism evidence="4 5">
    <name type="scientific">Sorghum bicolor</name>
    <name type="common">Sorghum</name>
    <name type="synonym">Sorghum vulgare</name>
    <dbReference type="NCBI Taxonomy" id="4558"/>
    <lineage>
        <taxon>Eukaryota</taxon>
        <taxon>Viridiplantae</taxon>
        <taxon>Streptophyta</taxon>
        <taxon>Embryophyta</taxon>
        <taxon>Tracheophyta</taxon>
        <taxon>Spermatophyta</taxon>
        <taxon>Magnoliopsida</taxon>
        <taxon>Liliopsida</taxon>
        <taxon>Poales</taxon>
        <taxon>Poaceae</taxon>
        <taxon>PACMAD clade</taxon>
        <taxon>Panicoideae</taxon>
        <taxon>Andropogonodae</taxon>
        <taxon>Andropogoneae</taxon>
        <taxon>Sorghinae</taxon>
        <taxon>Sorghum</taxon>
    </lineage>
</organism>
<reference evidence="4 5" key="1">
    <citation type="journal article" date="2009" name="Nature">
        <title>The Sorghum bicolor genome and the diversification of grasses.</title>
        <authorList>
            <person name="Paterson A.H."/>
            <person name="Bowers J.E."/>
            <person name="Bruggmann R."/>
            <person name="Dubchak I."/>
            <person name="Grimwood J."/>
            <person name="Gundlach H."/>
            <person name="Haberer G."/>
            <person name="Hellsten U."/>
            <person name="Mitros T."/>
            <person name="Poliakov A."/>
            <person name="Schmutz J."/>
            <person name="Spannagl M."/>
            <person name="Tang H."/>
            <person name="Wang X."/>
            <person name="Wicker T."/>
            <person name="Bharti A.K."/>
            <person name="Chapman J."/>
            <person name="Feltus F.A."/>
            <person name="Gowik U."/>
            <person name="Grigoriev I.V."/>
            <person name="Lyons E."/>
            <person name="Maher C.A."/>
            <person name="Martis M."/>
            <person name="Narechania A."/>
            <person name="Otillar R.P."/>
            <person name="Penning B.W."/>
            <person name="Salamov A.A."/>
            <person name="Wang Y."/>
            <person name="Zhang L."/>
            <person name="Carpita N.C."/>
            <person name="Freeling M."/>
            <person name="Gingle A.R."/>
            <person name="Hash C.T."/>
            <person name="Keller B."/>
            <person name="Klein P."/>
            <person name="Kresovich S."/>
            <person name="McCann M.C."/>
            <person name="Ming R."/>
            <person name="Peterson D.G."/>
            <person name="Mehboob-ur-Rahman"/>
            <person name="Ware D."/>
            <person name="Westhoff P."/>
            <person name="Mayer K.F."/>
            <person name="Messing J."/>
            <person name="Rokhsar D.S."/>
        </authorList>
    </citation>
    <scope>NUCLEOTIDE SEQUENCE [LARGE SCALE GENOMIC DNA]</scope>
    <source>
        <strain evidence="5">cv. BTx623</strain>
    </source>
</reference>
<dbReference type="EMBL" id="CM000764">
    <property type="protein sequence ID" value="KXG28957.1"/>
    <property type="molecule type" value="Genomic_DNA"/>
</dbReference>
<accession>A0A1B6PTG6</accession>
<dbReference type="Pfam" id="PF01097">
    <property type="entry name" value="Defensin_2"/>
    <property type="match status" value="1"/>
</dbReference>
<gene>
    <name evidence="4" type="ORF">SORBI_3005G189500</name>
</gene>
<dbReference type="Gramene" id="KXG28957">
    <property type="protein sequence ID" value="KXG28957"/>
    <property type="gene ID" value="SORBI_3005G189500"/>
</dbReference>